<reference evidence="2" key="1">
    <citation type="submission" date="2022-01" db="EMBL/GenBank/DDBJ databases">
        <authorList>
            <person name="King R."/>
        </authorList>
    </citation>
    <scope>NUCLEOTIDE SEQUENCE</scope>
</reference>
<gene>
    <name evidence="2" type="ORF">PHYEVI_LOCUS6096</name>
</gene>
<dbReference type="AlphaFoldDB" id="A0A9N9TN52"/>
<organism evidence="2 3">
    <name type="scientific">Phyllotreta striolata</name>
    <name type="common">Striped flea beetle</name>
    <name type="synonym">Crioceris striolata</name>
    <dbReference type="NCBI Taxonomy" id="444603"/>
    <lineage>
        <taxon>Eukaryota</taxon>
        <taxon>Metazoa</taxon>
        <taxon>Ecdysozoa</taxon>
        <taxon>Arthropoda</taxon>
        <taxon>Hexapoda</taxon>
        <taxon>Insecta</taxon>
        <taxon>Pterygota</taxon>
        <taxon>Neoptera</taxon>
        <taxon>Endopterygota</taxon>
        <taxon>Coleoptera</taxon>
        <taxon>Polyphaga</taxon>
        <taxon>Cucujiformia</taxon>
        <taxon>Chrysomeloidea</taxon>
        <taxon>Chrysomelidae</taxon>
        <taxon>Galerucinae</taxon>
        <taxon>Alticini</taxon>
        <taxon>Phyllotreta</taxon>
    </lineage>
</organism>
<sequence>MLLITEDEHLRSGNDYFLISPIFYLSKNTRVERRIKMLNVTVQTPLGTTHTIEVQATDTVSDLKKKIYDKELVRAEKQLLRVENLELSDDTKISDAHIGQNIVKLVLKN</sequence>
<evidence type="ECO:0000313" key="3">
    <source>
        <dbReference type="Proteomes" id="UP001153712"/>
    </source>
</evidence>
<dbReference type="CDD" id="cd17039">
    <property type="entry name" value="Ubl_ubiquitin_like"/>
    <property type="match status" value="1"/>
</dbReference>
<evidence type="ECO:0000313" key="2">
    <source>
        <dbReference type="EMBL" id="CAG9859728.1"/>
    </source>
</evidence>
<dbReference type="InterPro" id="IPR029071">
    <property type="entry name" value="Ubiquitin-like_domsf"/>
</dbReference>
<dbReference type="EMBL" id="OU900096">
    <property type="protein sequence ID" value="CAG9859728.1"/>
    <property type="molecule type" value="Genomic_DNA"/>
</dbReference>
<feature type="domain" description="Ubiquitin-like" evidence="1">
    <location>
        <begin position="38"/>
        <end position="98"/>
    </location>
</feature>
<name>A0A9N9TN52_PHYSR</name>
<dbReference type="InterPro" id="IPR000626">
    <property type="entry name" value="Ubiquitin-like_dom"/>
</dbReference>
<dbReference type="SMART" id="SM00213">
    <property type="entry name" value="UBQ"/>
    <property type="match status" value="1"/>
</dbReference>
<accession>A0A9N9TN52</accession>
<dbReference type="SUPFAM" id="SSF54236">
    <property type="entry name" value="Ubiquitin-like"/>
    <property type="match status" value="1"/>
</dbReference>
<dbReference type="Pfam" id="PF00240">
    <property type="entry name" value="ubiquitin"/>
    <property type="match status" value="1"/>
</dbReference>
<dbReference type="OrthoDB" id="417450at2759"/>
<proteinExistence type="predicted"/>
<dbReference type="Proteomes" id="UP001153712">
    <property type="component" value="Chromosome 3"/>
</dbReference>
<protein>
    <recommendedName>
        <fullName evidence="1">Ubiquitin-like domain-containing protein</fullName>
    </recommendedName>
</protein>
<keyword evidence="3" id="KW-1185">Reference proteome</keyword>
<dbReference type="PROSITE" id="PS50053">
    <property type="entry name" value="UBIQUITIN_2"/>
    <property type="match status" value="1"/>
</dbReference>
<dbReference type="Gene3D" id="3.10.20.90">
    <property type="entry name" value="Phosphatidylinositol 3-kinase Catalytic Subunit, Chain A, domain 1"/>
    <property type="match status" value="1"/>
</dbReference>
<evidence type="ECO:0000259" key="1">
    <source>
        <dbReference type="PROSITE" id="PS50053"/>
    </source>
</evidence>